<feature type="compositionally biased region" description="Acidic residues" evidence="1">
    <location>
        <begin position="275"/>
        <end position="284"/>
    </location>
</feature>
<feature type="compositionally biased region" description="Polar residues" evidence="1">
    <location>
        <begin position="21"/>
        <end position="47"/>
    </location>
</feature>
<dbReference type="CDD" id="cd00083">
    <property type="entry name" value="bHLH_SF"/>
    <property type="match status" value="1"/>
</dbReference>
<dbReference type="AlphaFoldDB" id="A0A068S931"/>
<accession>A0A068S931</accession>
<evidence type="ECO:0000313" key="4">
    <source>
        <dbReference type="Proteomes" id="UP000027586"/>
    </source>
</evidence>
<dbReference type="InterPro" id="IPR011598">
    <property type="entry name" value="bHLH_dom"/>
</dbReference>
<dbReference type="SMART" id="SM00353">
    <property type="entry name" value="HLH"/>
    <property type="match status" value="1"/>
</dbReference>
<dbReference type="OrthoDB" id="690068at2759"/>
<feature type="compositionally biased region" description="Basic and acidic residues" evidence="1">
    <location>
        <begin position="195"/>
        <end position="207"/>
    </location>
</feature>
<dbReference type="VEuPathDB" id="FungiDB:LCOR_09344.1"/>
<dbReference type="GO" id="GO:0005634">
    <property type="term" value="C:nucleus"/>
    <property type="evidence" value="ECO:0007669"/>
    <property type="project" value="TreeGrafter"/>
</dbReference>
<dbReference type="PANTHER" id="PTHR47787">
    <property type="entry name" value="CENTROMERE-BINDING PROTEIN 1"/>
    <property type="match status" value="1"/>
</dbReference>
<sequence length="377" mass="40692">MSTTASPTTPPSPPKSSSPAQSGNTLSPPPSTSVADNRTSNSATVTTSKRKRVSTASDSSSSTTHSSSASPRRRASTRPSPSQTPSNSSVLPPPIIPYPTQQPLSVHPHLVPFYPVYPHHHHHPHHPVYISVSPSSTSPPFTATPAAALPSSQAPPRSPAGDVPSPSGSGLAYYPAPPPPPPTALHTSPASRPSTADERELARKVSHSAIERRRRERINDKIIQLRQLIPSCADQEHLNKMTILQSAIDYITHLKHTVEKADGRQKHQRRLDDHDDHDDDEEQETTTTHVLPPPPTRIKSPQPMVPKEVAPFTSQFALNKSPPTPIATTDNEQPLRGLKPMDIIDARKHGLGRTVNRSSPSEASNTNMSVDAMLCGK</sequence>
<feature type="region of interest" description="Disordered" evidence="1">
    <location>
        <begin position="1"/>
        <end position="105"/>
    </location>
</feature>
<dbReference type="PANTHER" id="PTHR47787:SF1">
    <property type="entry name" value="CENTROMERE-BINDING PROTEIN 1"/>
    <property type="match status" value="1"/>
</dbReference>
<feature type="compositionally biased region" description="Basic and acidic residues" evidence="1">
    <location>
        <begin position="259"/>
        <end position="274"/>
    </location>
</feature>
<feature type="compositionally biased region" description="Polar residues" evidence="1">
    <location>
        <begin position="355"/>
        <end position="369"/>
    </location>
</feature>
<proteinExistence type="predicted"/>
<evidence type="ECO:0000256" key="1">
    <source>
        <dbReference type="SAM" id="MobiDB-lite"/>
    </source>
</evidence>
<dbReference type="PROSITE" id="PS50888">
    <property type="entry name" value="BHLH"/>
    <property type="match status" value="1"/>
</dbReference>
<dbReference type="Proteomes" id="UP000027586">
    <property type="component" value="Unassembled WGS sequence"/>
</dbReference>
<feature type="compositionally biased region" description="Low complexity" evidence="1">
    <location>
        <begin position="128"/>
        <end position="155"/>
    </location>
</feature>
<feature type="domain" description="BHLH" evidence="2">
    <location>
        <begin position="202"/>
        <end position="254"/>
    </location>
</feature>
<dbReference type="SUPFAM" id="SSF47459">
    <property type="entry name" value="HLH, helix-loop-helix DNA-binding domain"/>
    <property type="match status" value="1"/>
</dbReference>
<organism evidence="3 4">
    <name type="scientific">Lichtheimia corymbifera JMRC:FSU:9682</name>
    <dbReference type="NCBI Taxonomy" id="1263082"/>
    <lineage>
        <taxon>Eukaryota</taxon>
        <taxon>Fungi</taxon>
        <taxon>Fungi incertae sedis</taxon>
        <taxon>Mucoromycota</taxon>
        <taxon>Mucoromycotina</taxon>
        <taxon>Mucoromycetes</taxon>
        <taxon>Mucorales</taxon>
        <taxon>Lichtheimiaceae</taxon>
        <taxon>Lichtheimia</taxon>
    </lineage>
</organism>
<dbReference type="EMBL" id="CBTN010000057">
    <property type="protein sequence ID" value="CDH58485.1"/>
    <property type="molecule type" value="Genomic_DNA"/>
</dbReference>
<dbReference type="GO" id="GO:0003700">
    <property type="term" value="F:DNA-binding transcription factor activity"/>
    <property type="evidence" value="ECO:0007669"/>
    <property type="project" value="TreeGrafter"/>
</dbReference>
<feature type="compositionally biased region" description="Low complexity" evidence="1">
    <location>
        <begin position="77"/>
        <end position="89"/>
    </location>
</feature>
<gene>
    <name evidence="3" type="ORF">LCOR_09344.1</name>
</gene>
<feature type="compositionally biased region" description="Low complexity" evidence="1">
    <location>
        <begin position="54"/>
        <end position="70"/>
    </location>
</feature>
<name>A0A068S931_9FUNG</name>
<protein>
    <recommendedName>
        <fullName evidence="2">BHLH domain-containing protein</fullName>
    </recommendedName>
</protein>
<reference evidence="3" key="1">
    <citation type="submission" date="2013-08" db="EMBL/GenBank/DDBJ databases">
        <title>Gene expansion shapes genome architecture in the human pathogen Lichtheimia corymbifera: an evolutionary genomics analysis in the ancient terrestrial Mucorales (Mucoromycotina).</title>
        <authorList>
            <person name="Schwartze V.U."/>
            <person name="Winter S."/>
            <person name="Shelest E."/>
            <person name="Marcet-Houben M."/>
            <person name="Horn F."/>
            <person name="Wehner S."/>
            <person name="Hoffmann K."/>
            <person name="Riege K."/>
            <person name="Sammeth M."/>
            <person name="Nowrousian M."/>
            <person name="Valiante V."/>
            <person name="Linde J."/>
            <person name="Jacobsen I.D."/>
            <person name="Marz M."/>
            <person name="Brakhage A.A."/>
            <person name="Gabaldon T."/>
            <person name="Bocker S."/>
            <person name="Voigt K."/>
        </authorList>
    </citation>
    <scope>NUCLEOTIDE SEQUENCE [LARGE SCALE GENOMIC DNA]</scope>
    <source>
        <strain evidence="3">FSU 9682</strain>
    </source>
</reference>
<feature type="region of interest" description="Disordered" evidence="1">
    <location>
        <begin position="128"/>
        <end position="207"/>
    </location>
</feature>
<dbReference type="GO" id="GO:0046983">
    <property type="term" value="F:protein dimerization activity"/>
    <property type="evidence" value="ECO:0007669"/>
    <property type="project" value="InterPro"/>
</dbReference>
<evidence type="ECO:0000259" key="2">
    <source>
        <dbReference type="PROSITE" id="PS50888"/>
    </source>
</evidence>
<keyword evidence="4" id="KW-1185">Reference proteome</keyword>
<dbReference type="STRING" id="1263082.A0A068S931"/>
<evidence type="ECO:0000313" key="3">
    <source>
        <dbReference type="EMBL" id="CDH58485.1"/>
    </source>
</evidence>
<comment type="caution">
    <text evidence="3">The sequence shown here is derived from an EMBL/GenBank/DDBJ whole genome shotgun (WGS) entry which is preliminary data.</text>
</comment>
<feature type="region of interest" description="Disordered" evidence="1">
    <location>
        <begin position="259"/>
        <end position="304"/>
    </location>
</feature>
<feature type="region of interest" description="Disordered" evidence="1">
    <location>
        <begin position="352"/>
        <end position="377"/>
    </location>
</feature>
<dbReference type="Pfam" id="PF00010">
    <property type="entry name" value="HLH"/>
    <property type="match status" value="1"/>
</dbReference>
<dbReference type="InterPro" id="IPR036638">
    <property type="entry name" value="HLH_DNA-bd_sf"/>
</dbReference>
<dbReference type="Gene3D" id="4.10.280.10">
    <property type="entry name" value="Helix-loop-helix DNA-binding domain"/>
    <property type="match status" value="1"/>
</dbReference>